<gene>
    <name evidence="9" type="ORF">ACJHVH_06080</name>
</gene>
<dbReference type="CDD" id="cd07332">
    <property type="entry name" value="M48C_Oma1_like"/>
    <property type="match status" value="1"/>
</dbReference>
<evidence type="ECO:0000313" key="10">
    <source>
        <dbReference type="Proteomes" id="UP001624684"/>
    </source>
</evidence>
<feature type="transmembrane region" description="Helical" evidence="7">
    <location>
        <begin position="104"/>
        <end position="123"/>
    </location>
</feature>
<keyword evidence="7" id="KW-0472">Membrane</keyword>
<keyword evidence="2" id="KW-0479">Metal-binding</keyword>
<evidence type="ECO:0000256" key="5">
    <source>
        <dbReference type="ARBA" id="ARBA00023049"/>
    </source>
</evidence>
<evidence type="ECO:0000256" key="2">
    <source>
        <dbReference type="ARBA" id="ARBA00022723"/>
    </source>
</evidence>
<dbReference type="PANTHER" id="PTHR22726">
    <property type="entry name" value="METALLOENDOPEPTIDASE OMA1"/>
    <property type="match status" value="1"/>
</dbReference>
<keyword evidence="7" id="KW-1133">Transmembrane helix</keyword>
<evidence type="ECO:0000256" key="1">
    <source>
        <dbReference type="ARBA" id="ARBA00022670"/>
    </source>
</evidence>
<comment type="cofactor">
    <cofactor evidence="6">
        <name>Zn(2+)</name>
        <dbReference type="ChEBI" id="CHEBI:29105"/>
    </cofactor>
    <text evidence="6">Binds 1 zinc ion per subunit.</text>
</comment>
<keyword evidence="5 6" id="KW-0482">Metalloprotease</keyword>
<evidence type="ECO:0000256" key="3">
    <source>
        <dbReference type="ARBA" id="ARBA00022801"/>
    </source>
</evidence>
<evidence type="ECO:0000256" key="4">
    <source>
        <dbReference type="ARBA" id="ARBA00022833"/>
    </source>
</evidence>
<keyword evidence="1 6" id="KW-0645">Protease</keyword>
<evidence type="ECO:0000256" key="6">
    <source>
        <dbReference type="RuleBase" id="RU003983"/>
    </source>
</evidence>
<dbReference type="InterPro" id="IPR051156">
    <property type="entry name" value="Mito/Outer_Membr_Metalloprot"/>
</dbReference>
<comment type="caution">
    <text evidence="9">The sequence shown here is derived from an EMBL/GenBank/DDBJ whole genome shotgun (WGS) entry which is preliminary data.</text>
</comment>
<name>A0ABW8U922_9GAMM</name>
<evidence type="ECO:0000313" key="9">
    <source>
        <dbReference type="EMBL" id="MFL1732562.1"/>
    </source>
</evidence>
<organism evidence="9 10">
    <name type="scientific">Moraxella oculi</name>
    <dbReference type="NCBI Taxonomy" id="2940516"/>
    <lineage>
        <taxon>Bacteria</taxon>
        <taxon>Pseudomonadati</taxon>
        <taxon>Pseudomonadota</taxon>
        <taxon>Gammaproteobacteria</taxon>
        <taxon>Moraxellales</taxon>
        <taxon>Moraxellaceae</taxon>
        <taxon>Moraxella</taxon>
    </lineage>
</organism>
<accession>A0ABW8U922</accession>
<dbReference type="Pfam" id="PF01435">
    <property type="entry name" value="Peptidase_M48"/>
    <property type="match status" value="1"/>
</dbReference>
<keyword evidence="7" id="KW-0812">Transmembrane</keyword>
<dbReference type="Proteomes" id="UP001624684">
    <property type="component" value="Unassembled WGS sequence"/>
</dbReference>
<dbReference type="RefSeq" id="WP_407069146.1">
    <property type="nucleotide sequence ID" value="NZ_JBJJXE010000008.1"/>
</dbReference>
<protein>
    <submittedName>
        <fullName evidence="9">M48 family metallopeptidase</fullName>
    </submittedName>
</protein>
<comment type="similarity">
    <text evidence="6">Belongs to the peptidase M48 family.</text>
</comment>
<dbReference type="EMBL" id="JBJJXE010000008">
    <property type="protein sequence ID" value="MFL1732562.1"/>
    <property type="molecule type" value="Genomic_DNA"/>
</dbReference>
<keyword evidence="4 6" id="KW-0862">Zinc</keyword>
<evidence type="ECO:0000259" key="8">
    <source>
        <dbReference type="Pfam" id="PF01435"/>
    </source>
</evidence>
<sequence>MTSTIRYFDGRISTPHPAHIHPVYYQGVLDGFVITWKDTSNTQQQKRHFPKDYEYLPAVDKAPHALIMSDGSKIEFLGKPPDWLPLHHQKLFSQVSHMEKHWKWVAVGIAVMCVLVVGLYRFGIPLAAHHIAHSLPHDILMEIGDSGENEVLEMTTQSIISQKRQDAITALYHKLDPNPKAKILIRGGGELGMNAVAIANNTIVITDELIILSHHDDEILAVLAHEQGHLTHRHTLEKAISSLGVGALIFVATGDVNSLLLTLPSLLTFAHYSQQAELEADKFAIDELKRLGISPIHLANILERMSKDAKHSHWSMPSTHPTTEQRIKQVKQNLDSPSH</sequence>
<keyword evidence="3 6" id="KW-0378">Hydrolase</keyword>
<dbReference type="InterPro" id="IPR001915">
    <property type="entry name" value="Peptidase_M48"/>
</dbReference>
<feature type="domain" description="Peptidase M48" evidence="8">
    <location>
        <begin position="193"/>
        <end position="332"/>
    </location>
</feature>
<dbReference type="Gene3D" id="3.30.2010.10">
    <property type="entry name" value="Metalloproteases ('zincins'), catalytic domain"/>
    <property type="match status" value="1"/>
</dbReference>
<keyword evidence="10" id="KW-1185">Reference proteome</keyword>
<evidence type="ECO:0000256" key="7">
    <source>
        <dbReference type="SAM" id="Phobius"/>
    </source>
</evidence>
<reference evidence="9 10" key="1">
    <citation type="submission" date="2024-11" db="EMBL/GenBank/DDBJ databases">
        <title>First Report of Moraxella oculi in Brazil in an Infectious Bovine Keratoconjunctivitis Outbreak.</title>
        <authorList>
            <person name="Carvalho C.V."/>
            <person name="Domingues R."/>
            <person name="Coutinho C."/>
            <person name="Honorio N.T.B.S."/>
            <person name="Faza D.R.L.R."/>
            <person name="Carvalho W.A."/>
            <person name="Machado A.B.F."/>
            <person name="Martins M.F."/>
            <person name="Gaspar E.B."/>
        </authorList>
    </citation>
    <scope>NUCLEOTIDE SEQUENCE [LARGE SCALE GENOMIC DNA]</scope>
    <source>
        <strain evidence="9 10">2117LE</strain>
    </source>
</reference>
<dbReference type="PANTHER" id="PTHR22726:SF1">
    <property type="entry name" value="METALLOENDOPEPTIDASE OMA1, MITOCHONDRIAL"/>
    <property type="match status" value="1"/>
</dbReference>
<proteinExistence type="inferred from homology"/>